<dbReference type="EMBL" id="MRZV01000241">
    <property type="protein sequence ID" value="PIK54623.1"/>
    <property type="molecule type" value="Genomic_DNA"/>
</dbReference>
<dbReference type="Proteomes" id="UP000230750">
    <property type="component" value="Unassembled WGS sequence"/>
</dbReference>
<evidence type="ECO:0000313" key="1">
    <source>
        <dbReference type="EMBL" id="PIK54623.1"/>
    </source>
</evidence>
<comment type="caution">
    <text evidence="1">The sequence shown here is derived from an EMBL/GenBank/DDBJ whole genome shotgun (WGS) entry which is preliminary data.</text>
</comment>
<sequence length="153" mass="17489">MEPIRDTVVMETVEDELRLVAADAVSEMVNDYFREKEVVMAFGVLYEEVNESLLDLSLDDLFEELIDEEAREVAGVFVTDMYATGRPRLPSSDRAAESEYREIYETSAEHVADIVIMESLVENLKAQHQMWTDAEYKERALDGMILDQLSAKV</sequence>
<accession>A0A2G8L2Z6</accession>
<evidence type="ECO:0000313" key="2">
    <source>
        <dbReference type="Proteomes" id="UP000230750"/>
    </source>
</evidence>
<dbReference type="AlphaFoldDB" id="A0A2G8L2Z6"/>
<gene>
    <name evidence="1" type="ORF">BSL78_08476</name>
</gene>
<proteinExistence type="predicted"/>
<name>A0A2G8L2Z6_STIJA</name>
<protein>
    <submittedName>
        <fullName evidence="1">Uncharacterized protein</fullName>
    </submittedName>
</protein>
<reference evidence="1 2" key="1">
    <citation type="journal article" date="2017" name="PLoS Biol.">
        <title>The sea cucumber genome provides insights into morphological evolution and visceral regeneration.</title>
        <authorList>
            <person name="Zhang X."/>
            <person name="Sun L."/>
            <person name="Yuan J."/>
            <person name="Sun Y."/>
            <person name="Gao Y."/>
            <person name="Zhang L."/>
            <person name="Li S."/>
            <person name="Dai H."/>
            <person name="Hamel J.F."/>
            <person name="Liu C."/>
            <person name="Yu Y."/>
            <person name="Liu S."/>
            <person name="Lin W."/>
            <person name="Guo K."/>
            <person name="Jin S."/>
            <person name="Xu P."/>
            <person name="Storey K.B."/>
            <person name="Huan P."/>
            <person name="Zhang T."/>
            <person name="Zhou Y."/>
            <person name="Zhang J."/>
            <person name="Lin C."/>
            <person name="Li X."/>
            <person name="Xing L."/>
            <person name="Huo D."/>
            <person name="Sun M."/>
            <person name="Wang L."/>
            <person name="Mercier A."/>
            <person name="Li F."/>
            <person name="Yang H."/>
            <person name="Xiang J."/>
        </authorList>
    </citation>
    <scope>NUCLEOTIDE SEQUENCE [LARGE SCALE GENOMIC DNA]</scope>
    <source>
        <strain evidence="1">Shaxun</strain>
        <tissue evidence="1">Muscle</tissue>
    </source>
</reference>
<organism evidence="1 2">
    <name type="scientific">Stichopus japonicus</name>
    <name type="common">Sea cucumber</name>
    <dbReference type="NCBI Taxonomy" id="307972"/>
    <lineage>
        <taxon>Eukaryota</taxon>
        <taxon>Metazoa</taxon>
        <taxon>Echinodermata</taxon>
        <taxon>Eleutherozoa</taxon>
        <taxon>Echinozoa</taxon>
        <taxon>Holothuroidea</taxon>
        <taxon>Aspidochirotacea</taxon>
        <taxon>Aspidochirotida</taxon>
        <taxon>Stichopodidae</taxon>
        <taxon>Apostichopus</taxon>
    </lineage>
</organism>
<keyword evidence="2" id="KW-1185">Reference proteome</keyword>